<accession>A0A0R3W8Z0</accession>
<keyword evidence="4" id="KW-0808">Transferase</keyword>
<evidence type="ECO:0000256" key="9">
    <source>
        <dbReference type="ARBA" id="ARBA00023180"/>
    </source>
</evidence>
<dbReference type="PANTHER" id="PTHR19297:SF191">
    <property type="entry name" value="PROTEIN XYLOSYLTRANSFERASE"/>
    <property type="match status" value="1"/>
</dbReference>
<name>A0A0R3W8Z0_TAEAS</name>
<evidence type="ECO:0000256" key="1">
    <source>
        <dbReference type="ARBA" id="ARBA00004606"/>
    </source>
</evidence>
<evidence type="ECO:0000256" key="3">
    <source>
        <dbReference type="ARBA" id="ARBA00022676"/>
    </source>
</evidence>
<protein>
    <submittedName>
        <fullName evidence="14">Beta-1,3-galactosyl-O-glycosyl-glycoprotein beta-1,6-N-acetylglucosaminyltransferase 4</fullName>
    </submittedName>
</protein>
<dbReference type="GO" id="GO:0008375">
    <property type="term" value="F:acetylglucosaminyltransferase activity"/>
    <property type="evidence" value="ECO:0007669"/>
    <property type="project" value="TreeGrafter"/>
</dbReference>
<keyword evidence="3" id="KW-0328">Glycosyltransferase</keyword>
<evidence type="ECO:0000256" key="4">
    <source>
        <dbReference type="ARBA" id="ARBA00022679"/>
    </source>
</evidence>
<dbReference type="GO" id="GO:0016020">
    <property type="term" value="C:membrane"/>
    <property type="evidence" value="ECO:0007669"/>
    <property type="project" value="UniProtKB-SubCell"/>
</dbReference>
<dbReference type="EMBL" id="UYRS01018546">
    <property type="protein sequence ID" value="VDK37469.1"/>
    <property type="molecule type" value="Genomic_DNA"/>
</dbReference>
<keyword evidence="5 11" id="KW-0812">Transmembrane</keyword>
<keyword evidence="6" id="KW-0735">Signal-anchor</keyword>
<evidence type="ECO:0000256" key="6">
    <source>
        <dbReference type="ARBA" id="ARBA00022968"/>
    </source>
</evidence>
<evidence type="ECO:0000256" key="11">
    <source>
        <dbReference type="SAM" id="Phobius"/>
    </source>
</evidence>
<feature type="transmembrane region" description="Helical" evidence="11">
    <location>
        <begin position="7"/>
        <end position="28"/>
    </location>
</feature>
<keyword evidence="9" id="KW-0325">Glycoprotein</keyword>
<dbReference type="InterPro" id="IPR003406">
    <property type="entry name" value="Glyco_trans_14"/>
</dbReference>
<evidence type="ECO:0000256" key="2">
    <source>
        <dbReference type="ARBA" id="ARBA00004922"/>
    </source>
</evidence>
<sequence>MVLSCRYHFRILSVVTIVGCLYLIWYHIFKIPVQEDDFPPAPLRPLDVGEYQEGVAVAFFTAIDSPQHKNCQFFRNRFPFKSDRDGDVDIAFTIRIQDDVRWVARILRMIYRVNNYYCIHLDKNVDFVVEAAVQGVISCFGSNIELVPRNSRVAFTKGDESALKIQLVCAEQALKRNEKWKYLINIEDDVFPLRTNLETVAILKALNGSNLAESFAIDRFRGRTRNKILPLNATWYKGTVHGVYRREFLQEAVLGKAVAPIRDLLLQHQAFITPEELYFPILVYNPNLRLPGACRVAPSPPSEVNLGFLGKFIIWGDYGIRCTTKYVDFVCILGNEHLPMLRTASHLFASKFLPDYEPEAYTNLEMWYFDRIKAELEAGMLSLPNFDASIYASRSCSQYHI</sequence>
<comment type="pathway">
    <text evidence="2">Protein modification; protein glycosylation.</text>
</comment>
<dbReference type="STRING" id="60517.A0A0R3W8Z0"/>
<dbReference type="Pfam" id="PF02485">
    <property type="entry name" value="Branch"/>
    <property type="match status" value="1"/>
</dbReference>
<evidence type="ECO:0000256" key="10">
    <source>
        <dbReference type="ARBA" id="ARBA00038150"/>
    </source>
</evidence>
<proteinExistence type="inferred from homology"/>
<evidence type="ECO:0000256" key="5">
    <source>
        <dbReference type="ARBA" id="ARBA00022692"/>
    </source>
</evidence>
<dbReference type="AlphaFoldDB" id="A0A0R3W8Z0"/>
<dbReference type="Proteomes" id="UP000282613">
    <property type="component" value="Unassembled WGS sequence"/>
</dbReference>
<comment type="subcellular location">
    <subcellularLocation>
        <location evidence="1">Membrane</location>
        <topology evidence="1">Single-pass type II membrane protein</topology>
    </subcellularLocation>
</comment>
<keyword evidence="8 11" id="KW-0472">Membrane</keyword>
<dbReference type="WBParaSite" id="TASK_0000687301-mRNA-1">
    <property type="protein sequence ID" value="TASK_0000687301-mRNA-1"/>
    <property type="gene ID" value="TASK_0000687301"/>
</dbReference>
<keyword evidence="7 11" id="KW-1133">Transmembrane helix</keyword>
<evidence type="ECO:0000256" key="7">
    <source>
        <dbReference type="ARBA" id="ARBA00022989"/>
    </source>
</evidence>
<evidence type="ECO:0000256" key="8">
    <source>
        <dbReference type="ARBA" id="ARBA00023136"/>
    </source>
</evidence>
<evidence type="ECO:0000313" key="13">
    <source>
        <dbReference type="Proteomes" id="UP000282613"/>
    </source>
</evidence>
<keyword evidence="13" id="KW-1185">Reference proteome</keyword>
<reference evidence="12 13" key="2">
    <citation type="submission" date="2018-11" db="EMBL/GenBank/DDBJ databases">
        <authorList>
            <consortium name="Pathogen Informatics"/>
        </authorList>
    </citation>
    <scope>NUCLEOTIDE SEQUENCE [LARGE SCALE GENOMIC DNA]</scope>
</reference>
<evidence type="ECO:0000313" key="12">
    <source>
        <dbReference type="EMBL" id="VDK37469.1"/>
    </source>
</evidence>
<dbReference type="PANTHER" id="PTHR19297">
    <property type="entry name" value="GLYCOSYLTRANSFERASE 14 FAMILY MEMBER"/>
    <property type="match status" value="1"/>
</dbReference>
<dbReference type="OrthoDB" id="2019572at2759"/>
<organism evidence="14">
    <name type="scientific">Taenia asiatica</name>
    <name type="common">Asian tapeworm</name>
    <dbReference type="NCBI Taxonomy" id="60517"/>
    <lineage>
        <taxon>Eukaryota</taxon>
        <taxon>Metazoa</taxon>
        <taxon>Spiralia</taxon>
        <taxon>Lophotrochozoa</taxon>
        <taxon>Platyhelminthes</taxon>
        <taxon>Cestoda</taxon>
        <taxon>Eucestoda</taxon>
        <taxon>Cyclophyllidea</taxon>
        <taxon>Taeniidae</taxon>
        <taxon>Taenia</taxon>
    </lineage>
</organism>
<comment type="similarity">
    <text evidence="10">Belongs to the glycosyltransferase 14 family.</text>
</comment>
<gene>
    <name evidence="12" type="ORF">TASK_LOCUS6874</name>
</gene>
<evidence type="ECO:0000313" key="14">
    <source>
        <dbReference type="WBParaSite" id="TASK_0000687301-mRNA-1"/>
    </source>
</evidence>
<reference evidence="14" key="1">
    <citation type="submission" date="2017-02" db="UniProtKB">
        <authorList>
            <consortium name="WormBaseParasite"/>
        </authorList>
    </citation>
    <scope>IDENTIFICATION</scope>
</reference>